<keyword evidence="7 9" id="KW-0472">Membrane</keyword>
<dbReference type="PANTHER" id="PTHR43341">
    <property type="entry name" value="AMINO ACID PERMEASE"/>
    <property type="match status" value="1"/>
</dbReference>
<gene>
    <name evidence="11" type="ORF">AO440_002255</name>
</gene>
<evidence type="ECO:0000256" key="5">
    <source>
        <dbReference type="ARBA" id="ARBA00022970"/>
    </source>
</evidence>
<keyword evidence="6 9" id="KW-1133">Transmembrane helix</keyword>
<keyword evidence="5" id="KW-0029">Amino-acid transport</keyword>
<evidence type="ECO:0000256" key="8">
    <source>
        <dbReference type="SAM" id="MobiDB-lite"/>
    </source>
</evidence>
<evidence type="ECO:0000256" key="4">
    <source>
        <dbReference type="ARBA" id="ARBA00022692"/>
    </source>
</evidence>
<comment type="similarity">
    <text evidence="2">Belongs to the amino acid-polyamine-organocation (APC) superfamily. YAT (TC 2.A.3.10) family.</text>
</comment>
<dbReference type="AlphaFoldDB" id="A0A0W0CYH0"/>
<dbReference type="Pfam" id="PF00324">
    <property type="entry name" value="AA_permease"/>
    <property type="match status" value="1"/>
</dbReference>
<dbReference type="VEuPathDB" id="FungiDB:CAGL0H08393g"/>
<dbReference type="GO" id="GO:0015171">
    <property type="term" value="F:amino acid transmembrane transporter activity"/>
    <property type="evidence" value="ECO:0007669"/>
    <property type="project" value="TreeGrafter"/>
</dbReference>
<evidence type="ECO:0000259" key="10">
    <source>
        <dbReference type="Pfam" id="PF00324"/>
    </source>
</evidence>
<dbReference type="PhylomeDB" id="A0A0W0CYH0"/>
<evidence type="ECO:0000256" key="7">
    <source>
        <dbReference type="ARBA" id="ARBA00023136"/>
    </source>
</evidence>
<dbReference type="VEuPathDB" id="FungiDB:GW608_H08437"/>
<feature type="transmembrane region" description="Helical" evidence="9">
    <location>
        <begin position="213"/>
        <end position="232"/>
    </location>
</feature>
<feature type="compositionally biased region" description="Basic and acidic residues" evidence="8">
    <location>
        <begin position="26"/>
        <end position="36"/>
    </location>
</feature>
<dbReference type="EMBL" id="LLZZ01000116">
    <property type="protein sequence ID" value="KTB04647.1"/>
    <property type="molecule type" value="Genomic_DNA"/>
</dbReference>
<dbReference type="OrthoDB" id="3900342at2759"/>
<dbReference type="FunFam" id="1.20.1740.10:FF:000017">
    <property type="entry name" value="Amino acid permease"/>
    <property type="match status" value="1"/>
</dbReference>
<organism evidence="11 12">
    <name type="scientific">Candida glabrata</name>
    <name type="common">Yeast</name>
    <name type="synonym">Torulopsis glabrata</name>
    <dbReference type="NCBI Taxonomy" id="5478"/>
    <lineage>
        <taxon>Eukaryota</taxon>
        <taxon>Fungi</taxon>
        <taxon>Dikarya</taxon>
        <taxon>Ascomycota</taxon>
        <taxon>Saccharomycotina</taxon>
        <taxon>Saccharomycetes</taxon>
        <taxon>Saccharomycetales</taxon>
        <taxon>Saccharomycetaceae</taxon>
        <taxon>Nakaseomyces</taxon>
    </lineage>
</organism>
<evidence type="ECO:0000313" key="12">
    <source>
        <dbReference type="Proteomes" id="UP000054886"/>
    </source>
</evidence>
<protein>
    <submittedName>
        <fullName evidence="11">Valine amino-acid permease</fullName>
    </submittedName>
</protein>
<keyword evidence="3" id="KW-0813">Transport</keyword>
<feature type="domain" description="Amino acid permease/ SLC12A" evidence="10">
    <location>
        <begin position="101"/>
        <end position="564"/>
    </location>
</feature>
<comment type="subcellular location">
    <subcellularLocation>
        <location evidence="1">Membrane</location>
        <topology evidence="1">Multi-pass membrane protein</topology>
    </subcellularLocation>
</comment>
<feature type="region of interest" description="Disordered" evidence="8">
    <location>
        <begin position="1"/>
        <end position="54"/>
    </location>
</feature>
<dbReference type="VEuPathDB" id="FungiDB:B1J91_H08393g"/>
<feature type="transmembrane region" description="Helical" evidence="9">
    <location>
        <begin position="102"/>
        <end position="119"/>
    </location>
</feature>
<sequence>MNSNDLLSEVKVSSSEDSQILSKSNDYVHEQNHIIEGDYDDDDKSSSSHNLRSRFDVQVKNRHLQGFIDSFKRADDSPDHNDLEKTTTAHQEQKKTMKSRHVIMMSLGTGIGTGLLVSNGKGLSLAGPASLVIAYGLVSFVTYFMIQAAGEMAVTYPTLPGSFNAYTSFFISKPFGFATTWLFCIQWLTVLPLELITAAMTIKYWNTSIDPDVFVIIFYVFLMFIHFFGVQAYGETEFIFNACKILMIGGFIIFAIVVNCGGAGKDGYIGGKYWHDPGAFASSNGASRFKGICYNLVNAYFSYGGNELFVLSVNDQKNPRKSTPAAAKSNVYRIVVIYLLTMILIGFVVPHNSSELLGASGGNGLHASPYVLAASIHGIKVVPHIINAVILIALISVANSSLYAGPRLLSSLAQQGYAPRFLSYVDRRGRPLTALLLSALVGVIGFAATSPREEEVFTWLAAISGLSELFTWTSIMFSHIRFRRAMKLQNKSLDTLGYKANTGLWGSYFGVGFNILVFAAQFWVALSPPNSGGKCDANSFFASYLAMPIWLVFYFGYMCWYKDFTVLTDLNQVDLDNHRKVYDPEFLRQEDLENKERLRNSSFLVKIYEFWC</sequence>
<dbReference type="OMA" id="QAFTWLA"/>
<feature type="transmembrane region" description="Helical" evidence="9">
    <location>
        <begin position="503"/>
        <end position="526"/>
    </location>
</feature>
<dbReference type="InterPro" id="IPR050524">
    <property type="entry name" value="APC_YAT"/>
</dbReference>
<feature type="transmembrane region" description="Helical" evidence="9">
    <location>
        <begin position="125"/>
        <end position="146"/>
    </location>
</feature>
<feature type="transmembrane region" description="Helical" evidence="9">
    <location>
        <begin position="178"/>
        <end position="201"/>
    </location>
</feature>
<dbReference type="PIRSF" id="PIRSF006060">
    <property type="entry name" value="AA_transporter"/>
    <property type="match status" value="1"/>
</dbReference>
<evidence type="ECO:0000256" key="2">
    <source>
        <dbReference type="ARBA" id="ARBA00006983"/>
    </source>
</evidence>
<dbReference type="InterPro" id="IPR004841">
    <property type="entry name" value="AA-permease/SLC12A_dom"/>
</dbReference>
<dbReference type="InterPro" id="IPR004840">
    <property type="entry name" value="Amino_acid_permease_CS"/>
</dbReference>
<name>A0A0W0CYH0_CANGB</name>
<reference evidence="11 12" key="1">
    <citation type="submission" date="2015-10" db="EMBL/GenBank/DDBJ databases">
        <title>Draft genomes sequences of Candida glabrata isolates 1A, 1B, 2A, 2B, 3A and 3B.</title>
        <authorList>
            <person name="Haavelsrud O.E."/>
            <person name="Gaustad P."/>
        </authorList>
    </citation>
    <scope>NUCLEOTIDE SEQUENCE [LARGE SCALE GENOMIC DNA]</scope>
    <source>
        <strain evidence="11">910700640</strain>
    </source>
</reference>
<evidence type="ECO:0000313" key="11">
    <source>
        <dbReference type="EMBL" id="KTB04647.1"/>
    </source>
</evidence>
<feature type="transmembrane region" description="Helical" evidence="9">
    <location>
        <begin position="432"/>
        <end position="450"/>
    </location>
</feature>
<feature type="transmembrane region" description="Helical" evidence="9">
    <location>
        <begin position="541"/>
        <end position="560"/>
    </location>
</feature>
<dbReference type="VEuPathDB" id="FungiDB:GWK60_H08349"/>
<dbReference type="InterPro" id="IPR004762">
    <property type="entry name" value="Amino_acid_permease_fungi"/>
</dbReference>
<keyword evidence="4 9" id="KW-0812">Transmembrane</keyword>
<dbReference type="PROSITE" id="PS00218">
    <property type="entry name" value="AMINO_ACID_PERMEASE_1"/>
    <property type="match status" value="1"/>
</dbReference>
<feature type="region of interest" description="Disordered" evidence="8">
    <location>
        <begin position="73"/>
        <end position="95"/>
    </location>
</feature>
<evidence type="ECO:0000256" key="3">
    <source>
        <dbReference type="ARBA" id="ARBA00022448"/>
    </source>
</evidence>
<dbReference type="GO" id="GO:0016020">
    <property type="term" value="C:membrane"/>
    <property type="evidence" value="ECO:0007669"/>
    <property type="project" value="UniProtKB-SubCell"/>
</dbReference>
<feature type="transmembrane region" description="Helical" evidence="9">
    <location>
        <begin position="385"/>
        <end position="405"/>
    </location>
</feature>
<dbReference type="VEuPathDB" id="FungiDB:GVI51_H08283"/>
<feature type="compositionally biased region" description="Polar residues" evidence="8">
    <location>
        <begin position="1"/>
        <end position="25"/>
    </location>
</feature>
<proteinExistence type="inferred from homology"/>
<comment type="caution">
    <text evidence="11">The sequence shown here is derived from an EMBL/GenBank/DDBJ whole genome shotgun (WGS) entry which is preliminary data.</text>
</comment>
<feature type="transmembrane region" description="Helical" evidence="9">
    <location>
        <begin position="330"/>
        <end position="349"/>
    </location>
</feature>
<evidence type="ECO:0000256" key="1">
    <source>
        <dbReference type="ARBA" id="ARBA00004141"/>
    </source>
</evidence>
<feature type="transmembrane region" description="Helical" evidence="9">
    <location>
        <begin position="456"/>
        <end position="482"/>
    </location>
</feature>
<feature type="transmembrane region" description="Helical" evidence="9">
    <location>
        <begin position="238"/>
        <end position="258"/>
    </location>
</feature>
<evidence type="ECO:0000256" key="6">
    <source>
        <dbReference type="ARBA" id="ARBA00022989"/>
    </source>
</evidence>
<dbReference type="Gene3D" id="1.20.1740.10">
    <property type="entry name" value="Amino acid/polyamine transporter I"/>
    <property type="match status" value="1"/>
</dbReference>
<accession>A0A0W0CYH0</accession>
<dbReference type="NCBIfam" id="TIGR00913">
    <property type="entry name" value="2A0310"/>
    <property type="match status" value="1"/>
</dbReference>
<dbReference type="PANTHER" id="PTHR43341:SF7">
    <property type="entry name" value="LEU_VAL_ILE AMINO-ACID PERMEASE-RELATED"/>
    <property type="match status" value="1"/>
</dbReference>
<dbReference type="Proteomes" id="UP000054886">
    <property type="component" value="Unassembled WGS sequence"/>
</dbReference>
<evidence type="ECO:0000256" key="9">
    <source>
        <dbReference type="SAM" id="Phobius"/>
    </source>
</evidence>